<dbReference type="InterPro" id="IPR002110">
    <property type="entry name" value="Ankyrin_rpt"/>
</dbReference>
<evidence type="ECO:0000313" key="5">
    <source>
        <dbReference type="Proteomes" id="UP000683360"/>
    </source>
</evidence>
<evidence type="ECO:0000256" key="3">
    <source>
        <dbReference type="PROSITE-ProRule" id="PRU00023"/>
    </source>
</evidence>
<keyword evidence="5" id="KW-1185">Reference proteome</keyword>
<keyword evidence="1" id="KW-0677">Repeat</keyword>
<dbReference type="SUPFAM" id="SSF48403">
    <property type="entry name" value="Ankyrin repeat"/>
    <property type="match status" value="1"/>
</dbReference>
<keyword evidence="2 3" id="KW-0040">ANK repeat</keyword>
<reference evidence="4" key="1">
    <citation type="submission" date="2021-03" db="EMBL/GenBank/DDBJ databases">
        <authorList>
            <person name="Bekaert M."/>
        </authorList>
    </citation>
    <scope>NUCLEOTIDE SEQUENCE</scope>
</reference>
<evidence type="ECO:0000313" key="4">
    <source>
        <dbReference type="EMBL" id="CAG2195415.1"/>
    </source>
</evidence>
<dbReference type="EMBL" id="CAJPWZ010000518">
    <property type="protein sequence ID" value="CAG2195415.1"/>
    <property type="molecule type" value="Genomic_DNA"/>
</dbReference>
<name>A0A8S3QPJ8_MYTED</name>
<protein>
    <submittedName>
        <fullName evidence="4">Uncharacterized protein</fullName>
    </submittedName>
</protein>
<dbReference type="InterPro" id="IPR036770">
    <property type="entry name" value="Ankyrin_rpt-contain_sf"/>
</dbReference>
<dbReference type="PROSITE" id="PS50088">
    <property type="entry name" value="ANK_REPEAT"/>
    <property type="match status" value="2"/>
</dbReference>
<dbReference type="AlphaFoldDB" id="A0A8S3QPJ8"/>
<proteinExistence type="predicted"/>
<evidence type="ECO:0000256" key="1">
    <source>
        <dbReference type="ARBA" id="ARBA00022737"/>
    </source>
</evidence>
<feature type="repeat" description="ANK" evidence="3">
    <location>
        <begin position="127"/>
        <end position="159"/>
    </location>
</feature>
<dbReference type="PANTHER" id="PTHR24171">
    <property type="entry name" value="ANKYRIN REPEAT DOMAIN-CONTAINING PROTEIN 39-RELATED"/>
    <property type="match status" value="1"/>
</dbReference>
<dbReference type="PROSITE" id="PS50297">
    <property type="entry name" value="ANK_REP_REGION"/>
    <property type="match status" value="2"/>
</dbReference>
<evidence type="ECO:0000256" key="2">
    <source>
        <dbReference type="ARBA" id="ARBA00023043"/>
    </source>
</evidence>
<dbReference type="Gene3D" id="1.25.40.20">
    <property type="entry name" value="Ankyrin repeat-containing domain"/>
    <property type="match status" value="1"/>
</dbReference>
<sequence length="356" mass="40039">MAGRKPLDVEDNQNHHDLLKFKDFIKNGTSVNFKDSYNFVINAERGDLLNIKDFIKNGTSVNSKDSNVRDNNTLTQNSGKSPFVRIQFNILHYTGKTPLQWAAESGKDLVVGHLIKKGASVNAKDQEGQTSLHWAASNGSMDTVKTLLEVGAKKDIEDEKNFTEESLLKAEDKSDANIPNERKNEVILKLLRGKPNLIMEDTLITDDLPNDNKSDHLRDTEQQNATQMQTEELIAVEEVSILTEKDVRTKSEQLKASTPKVERRKLVTCRKISNHTAISIHKDVLKEVKEGKYKMDIAPSDLVDFGGQRSFDMTHQLFIQHKGTFVLMFNGSIGLYKPLKEYPQGTFTAACTCTTK</sequence>
<organism evidence="4 5">
    <name type="scientific">Mytilus edulis</name>
    <name type="common">Blue mussel</name>
    <dbReference type="NCBI Taxonomy" id="6550"/>
    <lineage>
        <taxon>Eukaryota</taxon>
        <taxon>Metazoa</taxon>
        <taxon>Spiralia</taxon>
        <taxon>Lophotrochozoa</taxon>
        <taxon>Mollusca</taxon>
        <taxon>Bivalvia</taxon>
        <taxon>Autobranchia</taxon>
        <taxon>Pteriomorphia</taxon>
        <taxon>Mytilida</taxon>
        <taxon>Mytiloidea</taxon>
        <taxon>Mytilidae</taxon>
        <taxon>Mytilinae</taxon>
        <taxon>Mytilus</taxon>
    </lineage>
</organism>
<dbReference type="OrthoDB" id="6187615at2759"/>
<feature type="repeat" description="ANK" evidence="3">
    <location>
        <begin position="94"/>
        <end position="126"/>
    </location>
</feature>
<gene>
    <name evidence="4" type="ORF">MEDL_10373</name>
</gene>
<dbReference type="SMART" id="SM00248">
    <property type="entry name" value="ANK"/>
    <property type="match status" value="2"/>
</dbReference>
<dbReference type="Proteomes" id="UP000683360">
    <property type="component" value="Unassembled WGS sequence"/>
</dbReference>
<dbReference type="Pfam" id="PF12796">
    <property type="entry name" value="Ank_2"/>
    <property type="match status" value="1"/>
</dbReference>
<accession>A0A8S3QPJ8</accession>
<comment type="caution">
    <text evidence="4">The sequence shown here is derived from an EMBL/GenBank/DDBJ whole genome shotgun (WGS) entry which is preliminary data.</text>
</comment>